<gene>
    <name evidence="2" type="ORF">IEZ26_08200</name>
</gene>
<feature type="transmembrane region" description="Helical" evidence="1">
    <location>
        <begin position="140"/>
        <end position="161"/>
    </location>
</feature>
<accession>A0ABR8N8Y1</accession>
<keyword evidence="1" id="KW-0812">Transmembrane</keyword>
<evidence type="ECO:0000313" key="2">
    <source>
        <dbReference type="EMBL" id="MBD3924597.1"/>
    </source>
</evidence>
<protein>
    <recommendedName>
        <fullName evidence="4">DUF1129 family protein</fullName>
    </recommendedName>
</protein>
<keyword evidence="3" id="KW-1185">Reference proteome</keyword>
<organism evidence="2 3">
    <name type="scientific">Nocardioides cavernae</name>
    <dbReference type="NCBI Taxonomy" id="1921566"/>
    <lineage>
        <taxon>Bacteria</taxon>
        <taxon>Bacillati</taxon>
        <taxon>Actinomycetota</taxon>
        <taxon>Actinomycetes</taxon>
        <taxon>Propionibacteriales</taxon>
        <taxon>Nocardioidaceae</taxon>
        <taxon>Nocardioides</taxon>
    </lineage>
</organism>
<keyword evidence="1" id="KW-0472">Membrane</keyword>
<evidence type="ECO:0000313" key="3">
    <source>
        <dbReference type="Proteomes" id="UP000618818"/>
    </source>
</evidence>
<keyword evidence="1" id="KW-1133">Transmembrane helix</keyword>
<dbReference type="EMBL" id="JACXYZ010000001">
    <property type="protein sequence ID" value="MBD3924597.1"/>
    <property type="molecule type" value="Genomic_DNA"/>
</dbReference>
<feature type="transmembrane region" description="Helical" evidence="1">
    <location>
        <begin position="111"/>
        <end position="128"/>
    </location>
</feature>
<comment type="caution">
    <text evidence="2">The sequence shown here is derived from an EMBL/GenBank/DDBJ whole genome shotgun (WGS) entry which is preliminary data.</text>
</comment>
<feature type="transmembrane region" description="Helical" evidence="1">
    <location>
        <begin position="222"/>
        <end position="240"/>
    </location>
</feature>
<reference evidence="2 3" key="1">
    <citation type="submission" date="2020-09" db="EMBL/GenBank/DDBJ databases">
        <title>novel species in genus Nocardioides.</title>
        <authorList>
            <person name="Zhang G."/>
        </authorList>
    </citation>
    <scope>NUCLEOTIDE SEQUENCE [LARGE SCALE GENOMIC DNA]</scope>
    <source>
        <strain evidence="2 3">KCTC 39551</strain>
    </source>
</reference>
<dbReference type="Proteomes" id="UP000618818">
    <property type="component" value="Unassembled WGS sequence"/>
</dbReference>
<evidence type="ECO:0000256" key="1">
    <source>
        <dbReference type="SAM" id="Phobius"/>
    </source>
</evidence>
<proteinExistence type="predicted"/>
<sequence>MRIDTNTPHVEDGWTQAFLLELRLRGVDGRRIGSALAEVEAHCAESGESARSAFGDPEAYAADLAPAPAPAPPDLARDVATSVLGLAGMLLTLAAIGAWSSGTEVELTTGFLAVSALVVLGTVLIVRLAEPLLRAVVKHWWVAVVGGGAPIALFVAVLVTWRQTVVSAPVLPSLVAGLALLAVHTAVTLHGPDLADPVVGPEGAGGTGTMREGTLSRGLDRIGPWLFPVLTAVMAIPLLLL</sequence>
<evidence type="ECO:0008006" key="4">
    <source>
        <dbReference type="Google" id="ProtNLM"/>
    </source>
</evidence>
<dbReference type="RefSeq" id="WP_191194349.1">
    <property type="nucleotide sequence ID" value="NZ_JACXYZ010000001.1"/>
</dbReference>
<feature type="transmembrane region" description="Helical" evidence="1">
    <location>
        <begin position="79"/>
        <end position="99"/>
    </location>
</feature>
<feature type="transmembrane region" description="Helical" evidence="1">
    <location>
        <begin position="168"/>
        <end position="187"/>
    </location>
</feature>
<name>A0ABR8N8Y1_9ACTN</name>